<dbReference type="CDD" id="cd00167">
    <property type="entry name" value="SANT"/>
    <property type="match status" value="2"/>
</dbReference>
<dbReference type="PANTHER" id="PTHR46760:SF1">
    <property type="entry name" value="TRANSCRIPTION TERMINATION FACTOR 1"/>
    <property type="match status" value="1"/>
</dbReference>
<proteinExistence type="predicted"/>
<dbReference type="InterPro" id="IPR009057">
    <property type="entry name" value="Homeodomain-like_sf"/>
</dbReference>
<dbReference type="AlphaFoldDB" id="A0AAN9HD02"/>
<comment type="caution">
    <text evidence="3">The sequence shown here is derived from an EMBL/GenBank/DDBJ whole genome shotgun (WGS) entry which is preliminary data.</text>
</comment>
<dbReference type="Gene3D" id="1.10.10.60">
    <property type="entry name" value="Homeodomain-like"/>
    <property type="match status" value="2"/>
</dbReference>
<dbReference type="PROSITE" id="PS50090">
    <property type="entry name" value="MYB_LIKE"/>
    <property type="match status" value="1"/>
</dbReference>
<feature type="domain" description="Myb-like" evidence="2">
    <location>
        <begin position="357"/>
        <end position="432"/>
    </location>
</feature>
<keyword evidence="4" id="KW-1185">Reference proteome</keyword>
<name>A0AAN9HD02_9TELE</name>
<feature type="region of interest" description="Disordered" evidence="1">
    <location>
        <begin position="1"/>
        <end position="74"/>
    </location>
</feature>
<dbReference type="PANTHER" id="PTHR46760">
    <property type="entry name" value="TRANSCRIPTION TERMINATION FACTOR 1"/>
    <property type="match status" value="1"/>
</dbReference>
<evidence type="ECO:0000313" key="3">
    <source>
        <dbReference type="EMBL" id="KAK7173720.1"/>
    </source>
</evidence>
<organism evidence="3 4">
    <name type="scientific">Phoxinus phoxinus</name>
    <name type="common">Eurasian minnow</name>
    <dbReference type="NCBI Taxonomy" id="58324"/>
    <lineage>
        <taxon>Eukaryota</taxon>
        <taxon>Metazoa</taxon>
        <taxon>Chordata</taxon>
        <taxon>Craniata</taxon>
        <taxon>Vertebrata</taxon>
        <taxon>Euteleostomi</taxon>
        <taxon>Actinopterygii</taxon>
        <taxon>Neopterygii</taxon>
        <taxon>Teleostei</taxon>
        <taxon>Ostariophysi</taxon>
        <taxon>Cypriniformes</taxon>
        <taxon>Leuciscidae</taxon>
        <taxon>Phoxininae</taxon>
        <taxon>Phoxinus</taxon>
    </lineage>
</organism>
<evidence type="ECO:0000256" key="1">
    <source>
        <dbReference type="SAM" id="MobiDB-lite"/>
    </source>
</evidence>
<reference evidence="3 4" key="1">
    <citation type="submission" date="2024-02" db="EMBL/GenBank/DDBJ databases">
        <title>Chromosome-level genome assembly of the Eurasian Minnow (Phoxinus phoxinus).</title>
        <authorList>
            <person name="Oriowo T.O."/>
            <person name="Martin S."/>
            <person name="Stange M."/>
            <person name="Chrysostomakis Y."/>
            <person name="Brown T."/>
            <person name="Winkler S."/>
            <person name="Kukowka S."/>
            <person name="Myers E.W."/>
            <person name="Bohne A."/>
        </authorList>
    </citation>
    <scope>NUCLEOTIDE SEQUENCE [LARGE SCALE GENOMIC DNA]</scope>
    <source>
        <strain evidence="3">ZFMK-TIS-60720</strain>
        <tissue evidence="3">Whole Organism</tissue>
    </source>
</reference>
<evidence type="ECO:0000313" key="4">
    <source>
        <dbReference type="Proteomes" id="UP001364617"/>
    </source>
</evidence>
<evidence type="ECO:0000259" key="2">
    <source>
        <dbReference type="PROSITE" id="PS50090"/>
    </source>
</evidence>
<dbReference type="SUPFAM" id="SSF46689">
    <property type="entry name" value="Homeodomain-like"/>
    <property type="match status" value="2"/>
</dbReference>
<dbReference type="GO" id="GO:0006363">
    <property type="term" value="P:termination of RNA polymerase I transcription"/>
    <property type="evidence" value="ECO:0007669"/>
    <property type="project" value="TreeGrafter"/>
</dbReference>
<accession>A0AAN9HD02</accession>
<gene>
    <name evidence="3" type="ORF">R3I93_003519</name>
</gene>
<dbReference type="FunFam" id="1.10.10.60:FF:000480">
    <property type="entry name" value="Si:ch73-376l24.4"/>
    <property type="match status" value="1"/>
</dbReference>
<dbReference type="GO" id="GO:0003682">
    <property type="term" value="F:chromatin binding"/>
    <property type="evidence" value="ECO:0007669"/>
    <property type="project" value="TreeGrafter"/>
</dbReference>
<sequence>MDEMQSVLRNNTMDRFNEDKVKKKRKKNRNVHELTESSKVQTEKHNERKHKKTNTGQLENISLQTHTGKKKKRKLNEGGEVVIFEEASMMDGGVTSLHQVKDLKTPTAESQELQGSIEDKPAKAKKKRANVTEINCDHMAQEEQSVMTTEPEEVPNISYQESDLPAVLTGTLKRRKRKNRLEEPLVDPNLLNELKEFCPKIESRDPSEINKMIMYDLPRFREFRKQGIMLRHGRFSNAENERLRQNVEDFIALTGVKDAEKLFHPKMFPEEKWELTKLKKVYRFFERIADGIPRSCHDVFTRGTKVFDGRNYKGRFSKEEIQTLLKYHTLHGSNWRKISELTGRSSFSLEKRFSQISSAKKSGPWSVKEEQRLLRAVRDHIVTVLKSESPNNTTPKRVSREMLYQKLPWFNIALEVKTRCWSKCREKWLNILAVRMSSGTLCRGRKAQEAKIRLIKAMYQTQVEDVTDVDWDDLTAVFGDVPPAHVQAKWHQLKVCYVPNWKAKCFGDIVDFLYEKILPALEKDCEDLDDNELKVEQKQSFLISDIFLDINEDDCCDSDEESGQKEDNT</sequence>
<dbReference type="InterPro" id="IPR001005">
    <property type="entry name" value="SANT/Myb"/>
</dbReference>
<dbReference type="Pfam" id="PF13921">
    <property type="entry name" value="Myb_DNA-bind_6"/>
    <property type="match status" value="1"/>
</dbReference>
<dbReference type="InterPro" id="IPR053078">
    <property type="entry name" value="TTF1-like"/>
</dbReference>
<protein>
    <recommendedName>
        <fullName evidence="2">Myb-like domain-containing protein</fullName>
    </recommendedName>
</protein>
<dbReference type="GO" id="GO:0005730">
    <property type="term" value="C:nucleolus"/>
    <property type="evidence" value="ECO:0007669"/>
    <property type="project" value="TreeGrafter"/>
</dbReference>
<dbReference type="EMBL" id="JAYKXH010000003">
    <property type="protein sequence ID" value="KAK7173720.1"/>
    <property type="molecule type" value="Genomic_DNA"/>
</dbReference>
<dbReference type="SMART" id="SM00717">
    <property type="entry name" value="SANT"/>
    <property type="match status" value="3"/>
</dbReference>
<feature type="compositionally biased region" description="Basic and acidic residues" evidence="1">
    <location>
        <begin position="30"/>
        <end position="46"/>
    </location>
</feature>
<feature type="compositionally biased region" description="Polar residues" evidence="1">
    <location>
        <begin position="54"/>
        <end position="66"/>
    </location>
</feature>
<dbReference type="Proteomes" id="UP001364617">
    <property type="component" value="Unassembled WGS sequence"/>
</dbReference>